<evidence type="ECO:0000259" key="6">
    <source>
        <dbReference type="Pfam" id="PF00724"/>
    </source>
</evidence>
<evidence type="ECO:0000256" key="1">
    <source>
        <dbReference type="ARBA" id="ARBA00005979"/>
    </source>
</evidence>
<gene>
    <name evidence="7" type="ORF">B0I36DRAFT_41453</name>
</gene>
<dbReference type="InterPro" id="IPR051799">
    <property type="entry name" value="NADH_flavin_oxidoreductase"/>
</dbReference>
<dbReference type="AlphaFoldDB" id="A0A9P8XU98"/>
<keyword evidence="4" id="KW-0560">Oxidoreductase</keyword>
<dbReference type="Gene3D" id="3.20.20.70">
    <property type="entry name" value="Aldolase class I"/>
    <property type="match status" value="1"/>
</dbReference>
<feature type="region of interest" description="Disordered" evidence="5">
    <location>
        <begin position="1"/>
        <end position="22"/>
    </location>
</feature>
<evidence type="ECO:0000256" key="5">
    <source>
        <dbReference type="SAM" id="MobiDB-lite"/>
    </source>
</evidence>
<dbReference type="GO" id="GO:0016491">
    <property type="term" value="F:oxidoreductase activity"/>
    <property type="evidence" value="ECO:0007669"/>
    <property type="project" value="UniProtKB-KW"/>
</dbReference>
<feature type="domain" description="NADH:flavin oxidoreductase/NADH oxidase N-terminal" evidence="6">
    <location>
        <begin position="18"/>
        <end position="364"/>
    </location>
</feature>
<dbReference type="Proteomes" id="UP000756346">
    <property type="component" value="Unassembled WGS sequence"/>
</dbReference>
<dbReference type="GO" id="GO:0010181">
    <property type="term" value="F:FMN binding"/>
    <property type="evidence" value="ECO:0007669"/>
    <property type="project" value="InterPro"/>
</dbReference>
<dbReference type="InterPro" id="IPR001155">
    <property type="entry name" value="OxRdtase_FMN_N"/>
</dbReference>
<protein>
    <recommendedName>
        <fullName evidence="6">NADH:flavin oxidoreductase/NADH oxidase N-terminal domain-containing protein</fullName>
    </recommendedName>
</protein>
<name>A0A9P8XU98_9PEZI</name>
<dbReference type="PANTHER" id="PTHR43656:SF5">
    <property type="entry name" value="NADH:FLAVIN OXIDOREDUCTASE_NADH OXIDASE N-TERMINAL DOMAIN-CONTAINING PROTEIN"/>
    <property type="match status" value="1"/>
</dbReference>
<comment type="caution">
    <text evidence="7">The sequence shown here is derived from an EMBL/GenBank/DDBJ whole genome shotgun (WGS) entry which is preliminary data.</text>
</comment>
<keyword evidence="8" id="KW-1185">Reference proteome</keyword>
<organism evidence="7 8">
    <name type="scientific">Microdochium trichocladiopsis</name>
    <dbReference type="NCBI Taxonomy" id="1682393"/>
    <lineage>
        <taxon>Eukaryota</taxon>
        <taxon>Fungi</taxon>
        <taxon>Dikarya</taxon>
        <taxon>Ascomycota</taxon>
        <taxon>Pezizomycotina</taxon>
        <taxon>Sordariomycetes</taxon>
        <taxon>Xylariomycetidae</taxon>
        <taxon>Xylariales</taxon>
        <taxon>Microdochiaceae</taxon>
        <taxon>Microdochium</taxon>
    </lineage>
</organism>
<dbReference type="GeneID" id="70191570"/>
<dbReference type="SUPFAM" id="SSF51395">
    <property type="entry name" value="FMN-linked oxidoreductases"/>
    <property type="match status" value="1"/>
</dbReference>
<dbReference type="RefSeq" id="XP_046005643.1">
    <property type="nucleotide sequence ID" value="XM_046162024.1"/>
</dbReference>
<sequence>MSPSRFEKEDFDPTPLGEPLHFEFSGQTAKNRFLKAAMTERLSTWHPTELEKRGIATPELINVYKRWGEGGFGMVLSGNTMIEYDHLESAGNLIIPRDAPFSGERFETFKALAEAAKKHGSLAVVQLSHPGRQVTEDIQKHPISASDVQLEMNFGGKRFAKPRAMEKEDIERVIKGFVRASEYASKAGWDGVQLHGAHGYLLAQFLSPLTNKRIDEYGGSLANRSRLILEIADAVRVRVPKDFIVGIKINSIEFEEGGFPSGDCVTLCSELEKHGIDFVELSGGTYQELAFGHRRESTRRREAFFLEFADKITPELHKTKAYVTGGLRTGQAMVNALKTVHGVGLARPATHEFDLPQKILDGRAQSAISLLLSDDDFGMTNMAAGMQMRLVGRDKEPADLSREDHKHAFEDSFGKWWQSMSDNRDNSKFGGVDLLGVEFQPYGTPYA</sequence>
<dbReference type="InterPro" id="IPR013785">
    <property type="entry name" value="Aldolase_TIM"/>
</dbReference>
<evidence type="ECO:0000313" key="8">
    <source>
        <dbReference type="Proteomes" id="UP000756346"/>
    </source>
</evidence>
<dbReference type="Pfam" id="PF00724">
    <property type="entry name" value="Oxidored_FMN"/>
    <property type="match status" value="1"/>
</dbReference>
<reference evidence="7" key="1">
    <citation type="journal article" date="2021" name="Nat. Commun.">
        <title>Genetic determinants of endophytism in the Arabidopsis root mycobiome.</title>
        <authorList>
            <person name="Mesny F."/>
            <person name="Miyauchi S."/>
            <person name="Thiergart T."/>
            <person name="Pickel B."/>
            <person name="Atanasova L."/>
            <person name="Karlsson M."/>
            <person name="Huettel B."/>
            <person name="Barry K.W."/>
            <person name="Haridas S."/>
            <person name="Chen C."/>
            <person name="Bauer D."/>
            <person name="Andreopoulos W."/>
            <person name="Pangilinan J."/>
            <person name="LaButti K."/>
            <person name="Riley R."/>
            <person name="Lipzen A."/>
            <person name="Clum A."/>
            <person name="Drula E."/>
            <person name="Henrissat B."/>
            <person name="Kohler A."/>
            <person name="Grigoriev I.V."/>
            <person name="Martin F.M."/>
            <person name="Hacquard S."/>
        </authorList>
    </citation>
    <scope>NUCLEOTIDE SEQUENCE</scope>
    <source>
        <strain evidence="7">MPI-CAGE-CH-0230</strain>
    </source>
</reference>
<dbReference type="OrthoDB" id="1663137at2759"/>
<evidence type="ECO:0000256" key="3">
    <source>
        <dbReference type="ARBA" id="ARBA00022643"/>
    </source>
</evidence>
<proteinExistence type="inferred from homology"/>
<dbReference type="EMBL" id="JAGTJQ010000012">
    <property type="protein sequence ID" value="KAH7016019.1"/>
    <property type="molecule type" value="Genomic_DNA"/>
</dbReference>
<keyword evidence="2" id="KW-0285">Flavoprotein</keyword>
<evidence type="ECO:0000256" key="4">
    <source>
        <dbReference type="ARBA" id="ARBA00023002"/>
    </source>
</evidence>
<keyword evidence="3" id="KW-0288">FMN</keyword>
<dbReference type="PANTHER" id="PTHR43656">
    <property type="entry name" value="BINDING OXIDOREDUCTASE, PUTATIVE (AFU_ORTHOLOGUE AFUA_2G08260)-RELATED"/>
    <property type="match status" value="1"/>
</dbReference>
<evidence type="ECO:0000256" key="2">
    <source>
        <dbReference type="ARBA" id="ARBA00022630"/>
    </source>
</evidence>
<evidence type="ECO:0000313" key="7">
    <source>
        <dbReference type="EMBL" id="KAH7016019.1"/>
    </source>
</evidence>
<accession>A0A9P8XU98</accession>
<dbReference type="CDD" id="cd04733">
    <property type="entry name" value="OYE_like_2_FMN"/>
    <property type="match status" value="1"/>
</dbReference>
<comment type="similarity">
    <text evidence="1">Belongs to the NADH:flavin oxidoreductase/NADH oxidase family.</text>
</comment>